<dbReference type="GO" id="GO:0035735">
    <property type="term" value="P:intraciliary transport involved in cilium assembly"/>
    <property type="evidence" value="ECO:0007669"/>
    <property type="project" value="TreeGrafter"/>
</dbReference>
<evidence type="ECO:0000256" key="2">
    <source>
        <dbReference type="SAM" id="MobiDB-lite"/>
    </source>
</evidence>
<dbReference type="GO" id="GO:0048487">
    <property type="term" value="F:beta-tubulin binding"/>
    <property type="evidence" value="ECO:0007669"/>
    <property type="project" value="InterPro"/>
</dbReference>
<dbReference type="InterPro" id="IPR029602">
    <property type="entry name" value="IFT74"/>
</dbReference>
<dbReference type="AlphaFoldDB" id="A0AAV4XBP8"/>
<dbReference type="PANTHER" id="PTHR31432">
    <property type="entry name" value="INTRAFLAGELLAR TRANSPORT PROTEIN 74 HOMOLOG"/>
    <property type="match status" value="1"/>
</dbReference>
<protein>
    <submittedName>
        <fullName evidence="3">Intraflagellar transport protein 74 homolog</fullName>
    </submittedName>
</protein>
<feature type="region of interest" description="Disordered" evidence="2">
    <location>
        <begin position="28"/>
        <end position="51"/>
    </location>
</feature>
<gene>
    <name evidence="3" type="primary">IFT74</name>
    <name evidence="3" type="ORF">CEXT_494901</name>
</gene>
<name>A0AAV4XBP8_CAEEX</name>
<dbReference type="Proteomes" id="UP001054945">
    <property type="component" value="Unassembled WGS sequence"/>
</dbReference>
<keyword evidence="4" id="KW-1185">Reference proteome</keyword>
<reference evidence="3 4" key="1">
    <citation type="submission" date="2021-06" db="EMBL/GenBank/DDBJ databases">
        <title>Caerostris extrusa draft genome.</title>
        <authorList>
            <person name="Kono N."/>
            <person name="Arakawa K."/>
        </authorList>
    </citation>
    <scope>NUCLEOTIDE SEQUENCE [LARGE SCALE GENOMIC DNA]</scope>
</reference>
<evidence type="ECO:0000256" key="1">
    <source>
        <dbReference type="SAM" id="Coils"/>
    </source>
</evidence>
<comment type="caution">
    <text evidence="3">The sequence shown here is derived from an EMBL/GenBank/DDBJ whole genome shotgun (WGS) entry which is preliminary data.</text>
</comment>
<accession>A0AAV4XBP8</accession>
<dbReference type="GO" id="GO:0030992">
    <property type="term" value="C:intraciliary transport particle B"/>
    <property type="evidence" value="ECO:0007669"/>
    <property type="project" value="InterPro"/>
</dbReference>
<proteinExistence type="predicted"/>
<dbReference type="PANTHER" id="PTHR31432:SF0">
    <property type="entry name" value="INTRAFLAGELLAR TRANSPORT PROTEIN 74 HOMOLOG"/>
    <property type="match status" value="1"/>
</dbReference>
<feature type="coiled-coil region" evidence="1">
    <location>
        <begin position="181"/>
        <end position="265"/>
    </location>
</feature>
<keyword evidence="1" id="KW-0175">Coiled coil</keyword>
<evidence type="ECO:0000313" key="4">
    <source>
        <dbReference type="Proteomes" id="UP001054945"/>
    </source>
</evidence>
<dbReference type="GO" id="GO:0005929">
    <property type="term" value="C:cilium"/>
    <property type="evidence" value="ECO:0007669"/>
    <property type="project" value="TreeGrafter"/>
</dbReference>
<feature type="coiled-coil region" evidence="1">
    <location>
        <begin position="309"/>
        <end position="350"/>
    </location>
</feature>
<dbReference type="EMBL" id="BPLR01000153">
    <property type="protein sequence ID" value="GIY92530.1"/>
    <property type="molecule type" value="Genomic_DNA"/>
</dbReference>
<evidence type="ECO:0000313" key="3">
    <source>
        <dbReference type="EMBL" id="GIY92530.1"/>
    </source>
</evidence>
<organism evidence="3 4">
    <name type="scientific">Caerostris extrusa</name>
    <name type="common">Bark spider</name>
    <name type="synonym">Caerostris bankana</name>
    <dbReference type="NCBI Taxonomy" id="172846"/>
    <lineage>
        <taxon>Eukaryota</taxon>
        <taxon>Metazoa</taxon>
        <taxon>Ecdysozoa</taxon>
        <taxon>Arthropoda</taxon>
        <taxon>Chelicerata</taxon>
        <taxon>Arachnida</taxon>
        <taxon>Araneae</taxon>
        <taxon>Araneomorphae</taxon>
        <taxon>Entelegynae</taxon>
        <taxon>Araneoidea</taxon>
        <taxon>Araneidae</taxon>
        <taxon>Caerostris</taxon>
    </lineage>
</organism>
<sequence length="362" mass="42358">MEVNQFSSRTSRHVLSEPFPTEKVLARNISQHSRNYPRPHQKKDPKPAMNSTILPLFNKNLQDRRLSDQGLAITRQKSRLENRQVRDKSYYMGLLYRKGYEVGSEIKKLLGKIWLIRAAQSFFVSYKHKAETQASELSDLQSTLSVYNLVDDMQNTGIGVVESVEKLQSIKADNQLESVQVEKMFELRKKKELQLRELETDASQEKYVVDILSSTTSPQFRDRYKNLKKMDEDLKCDLSKLEEELKNLKSEKKELEDKCVILNKTKASSLIINEEMTKRDNLFNEQVSRDSPSEMSSLQQRKHEHTDFLRCLGNQARNIKQQIEQIQGQLENLNNKMHGLRNERSLKLKKTQNTRKCDRCFQ</sequence>